<dbReference type="Proteomes" id="UP000238937">
    <property type="component" value="Unassembled WGS sequence"/>
</dbReference>
<feature type="non-terminal residue" evidence="1">
    <location>
        <position position="1"/>
    </location>
</feature>
<comment type="caution">
    <text evidence="1">The sequence shown here is derived from an EMBL/GenBank/DDBJ whole genome shotgun (WGS) entry which is preliminary data.</text>
</comment>
<reference evidence="1 2" key="1">
    <citation type="submission" date="2018-03" db="EMBL/GenBank/DDBJ databases">
        <title>The ancient ancestry and fast evolution of plastids.</title>
        <authorList>
            <person name="Moore K.R."/>
            <person name="Magnabosco C."/>
            <person name="Momper L."/>
            <person name="Gold D.A."/>
            <person name="Bosak T."/>
            <person name="Fournier G.P."/>
        </authorList>
    </citation>
    <scope>NUCLEOTIDE SEQUENCE [LARGE SCALE GENOMIC DNA]</scope>
    <source>
        <strain evidence="1 2">CCALA 037</strain>
    </source>
</reference>
<organism evidence="1 2">
    <name type="scientific">Chamaesiphon polymorphus CCALA 037</name>
    <dbReference type="NCBI Taxonomy" id="2107692"/>
    <lineage>
        <taxon>Bacteria</taxon>
        <taxon>Bacillati</taxon>
        <taxon>Cyanobacteriota</taxon>
        <taxon>Cyanophyceae</taxon>
        <taxon>Gomontiellales</taxon>
        <taxon>Chamaesiphonaceae</taxon>
        <taxon>Chamaesiphon</taxon>
    </lineage>
</organism>
<keyword evidence="2" id="KW-1185">Reference proteome</keyword>
<name>A0A2T1G7Q4_9CYAN</name>
<sequence>KMASYKAYQVLNYLDFNYTVKIRSARSPGKSGSLCNFTQQKVDKDGKTREYPPVEGERELGNPQHWYWQFTWKQKDEGGKFVTQTQTVPRRKVETVRSLIEQNTSVVGILEYLRSSD</sequence>
<evidence type="ECO:0000313" key="1">
    <source>
        <dbReference type="EMBL" id="PSB53278.1"/>
    </source>
</evidence>
<dbReference type="EMBL" id="PVWO01000304">
    <property type="protein sequence ID" value="PSB53278.1"/>
    <property type="molecule type" value="Genomic_DNA"/>
</dbReference>
<dbReference type="RefSeq" id="WP_106308725.1">
    <property type="nucleotide sequence ID" value="NZ_PVWO01000304.1"/>
</dbReference>
<protein>
    <submittedName>
        <fullName evidence="1">Uncharacterized protein</fullName>
    </submittedName>
</protein>
<accession>A0A2T1G7Q4</accession>
<gene>
    <name evidence="1" type="ORF">C7B77_19690</name>
</gene>
<evidence type="ECO:0000313" key="2">
    <source>
        <dbReference type="Proteomes" id="UP000238937"/>
    </source>
</evidence>
<dbReference type="AlphaFoldDB" id="A0A2T1G7Q4"/>
<proteinExistence type="predicted"/>